<accession>A0A9W7XWG9</accession>
<feature type="transmembrane region" description="Helical" evidence="3">
    <location>
        <begin position="6"/>
        <end position="25"/>
    </location>
</feature>
<evidence type="ECO:0000256" key="2">
    <source>
        <dbReference type="ARBA" id="ARBA00022729"/>
    </source>
</evidence>
<keyword evidence="3" id="KW-0812">Transmembrane</keyword>
<reference evidence="4" key="1">
    <citation type="submission" date="2022-07" db="EMBL/GenBank/DDBJ databases">
        <title>Phylogenomic reconstructions and comparative analyses of Kickxellomycotina fungi.</title>
        <authorList>
            <person name="Reynolds N.K."/>
            <person name="Stajich J.E."/>
            <person name="Barry K."/>
            <person name="Grigoriev I.V."/>
            <person name="Crous P."/>
            <person name="Smith M.E."/>
        </authorList>
    </citation>
    <scope>NUCLEOTIDE SEQUENCE</scope>
    <source>
        <strain evidence="4">NBRC 32514</strain>
    </source>
</reference>
<sequence length="135" mass="15242">MEYAFWAFVLLSVAALWYIFGLFVGRSRLYMRLARFRSQGRLAMLGEALDGNNSAFAQDYRAGLSSRNFDIAINIEDGDNRPGLDSDEVRRIMEARGVSFDKARLIRQQQLMQLHGIDPSTGMSLDPKAVTFGSR</sequence>
<dbReference type="PANTHER" id="PTHR28023:SF1">
    <property type="entry name" value="UPF0357 PROTEIN YCL012C"/>
    <property type="match status" value="1"/>
</dbReference>
<proteinExistence type="inferred from homology"/>
<evidence type="ECO:0000313" key="5">
    <source>
        <dbReference type="Proteomes" id="UP001149813"/>
    </source>
</evidence>
<organism evidence="4 5">
    <name type="scientific">Coemansia erecta</name>
    <dbReference type="NCBI Taxonomy" id="147472"/>
    <lineage>
        <taxon>Eukaryota</taxon>
        <taxon>Fungi</taxon>
        <taxon>Fungi incertae sedis</taxon>
        <taxon>Zoopagomycota</taxon>
        <taxon>Kickxellomycotina</taxon>
        <taxon>Kickxellomycetes</taxon>
        <taxon>Kickxellales</taxon>
        <taxon>Kickxellaceae</taxon>
        <taxon>Coemansia</taxon>
    </lineage>
</organism>
<keyword evidence="2" id="KW-0732">Signal</keyword>
<dbReference type="Pfam" id="PF09435">
    <property type="entry name" value="DUF2015"/>
    <property type="match status" value="1"/>
</dbReference>
<dbReference type="OrthoDB" id="447314at2759"/>
<keyword evidence="5" id="KW-1185">Reference proteome</keyword>
<keyword evidence="3" id="KW-1133">Transmembrane helix</keyword>
<evidence type="ECO:0000256" key="3">
    <source>
        <dbReference type="SAM" id="Phobius"/>
    </source>
</evidence>
<name>A0A9W7XWG9_9FUNG</name>
<protein>
    <submittedName>
        <fullName evidence="4">Uncharacterized protein</fullName>
    </submittedName>
</protein>
<dbReference type="PANTHER" id="PTHR28023">
    <property type="entry name" value="UPF0357 PROTEIN YCL012C"/>
    <property type="match status" value="1"/>
</dbReference>
<dbReference type="AlphaFoldDB" id="A0A9W7XWG9"/>
<comment type="similarity">
    <text evidence="1">Belongs to the UPF0357 family.</text>
</comment>
<dbReference type="EMBL" id="JANBOJ010000354">
    <property type="protein sequence ID" value="KAJ1719693.1"/>
    <property type="molecule type" value="Genomic_DNA"/>
</dbReference>
<dbReference type="InterPro" id="IPR018559">
    <property type="entry name" value="DUF2015"/>
</dbReference>
<evidence type="ECO:0000313" key="4">
    <source>
        <dbReference type="EMBL" id="KAJ1719693.1"/>
    </source>
</evidence>
<comment type="caution">
    <text evidence="4">The sequence shown here is derived from an EMBL/GenBank/DDBJ whole genome shotgun (WGS) entry which is preliminary data.</text>
</comment>
<evidence type="ECO:0000256" key="1">
    <source>
        <dbReference type="ARBA" id="ARBA00008325"/>
    </source>
</evidence>
<dbReference type="Proteomes" id="UP001149813">
    <property type="component" value="Unassembled WGS sequence"/>
</dbReference>
<keyword evidence="3" id="KW-0472">Membrane</keyword>
<gene>
    <name evidence="4" type="ORF">LPJ53_005589</name>
</gene>